<sequence length="179" mass="19486">MNSVSAANRIHTWEWWFLRVMRDSRLVALTMVILFAGLGASLWMLAVSTRVAEDFPLVGRFVLDAFPVEPEGTSSDSRDSLVAVLSFVRDDAARAALERVDRAEIRVTSGGLTQSLPLSLRGPVEMTGDGTGFLGYRVAVDGIGTAPAVVAHGQVGLMSFVLRVRRKTLWQVLRGGEAR</sequence>
<dbReference type="KEGG" id="tsy:THSYN_14515"/>
<keyword evidence="1" id="KW-0812">Transmembrane</keyword>
<name>A0A2K8U8X3_9GAMM</name>
<keyword evidence="3" id="KW-1185">Reference proteome</keyword>
<keyword evidence="1" id="KW-0472">Membrane</keyword>
<evidence type="ECO:0000313" key="3">
    <source>
        <dbReference type="Proteomes" id="UP000232638"/>
    </source>
</evidence>
<dbReference type="AlphaFoldDB" id="A0A2K8U8X3"/>
<feature type="transmembrane region" description="Helical" evidence="1">
    <location>
        <begin position="26"/>
        <end position="46"/>
    </location>
</feature>
<dbReference type="Proteomes" id="UP000232638">
    <property type="component" value="Chromosome"/>
</dbReference>
<dbReference type="EMBL" id="CP020370">
    <property type="protein sequence ID" value="AUB82036.1"/>
    <property type="molecule type" value="Genomic_DNA"/>
</dbReference>
<keyword evidence="1" id="KW-1133">Transmembrane helix</keyword>
<evidence type="ECO:0000313" key="2">
    <source>
        <dbReference type="EMBL" id="AUB82036.1"/>
    </source>
</evidence>
<organism evidence="2 3">
    <name type="scientific">Candidatus Thiodictyon syntrophicum</name>
    <dbReference type="NCBI Taxonomy" id="1166950"/>
    <lineage>
        <taxon>Bacteria</taxon>
        <taxon>Pseudomonadati</taxon>
        <taxon>Pseudomonadota</taxon>
        <taxon>Gammaproteobacteria</taxon>
        <taxon>Chromatiales</taxon>
        <taxon>Chromatiaceae</taxon>
        <taxon>Thiodictyon</taxon>
    </lineage>
</organism>
<proteinExistence type="predicted"/>
<evidence type="ECO:0000256" key="1">
    <source>
        <dbReference type="SAM" id="Phobius"/>
    </source>
</evidence>
<reference evidence="2 3" key="1">
    <citation type="submission" date="2017-03" db="EMBL/GenBank/DDBJ databases">
        <title>Complete genome sequence of Candidatus 'Thiodictyon syntrophicum' sp. nov. strain Cad16T, a photolithoautotroph purple sulfur bacterium isolated from an alpine meromictic lake.</title>
        <authorList>
            <person name="Luedin S.M."/>
            <person name="Pothier J.F."/>
            <person name="Danza F."/>
            <person name="Storelli N."/>
            <person name="Wittwer M."/>
            <person name="Tonolla M."/>
        </authorList>
    </citation>
    <scope>NUCLEOTIDE SEQUENCE [LARGE SCALE GENOMIC DNA]</scope>
    <source>
        <strain evidence="2 3">Cad16T</strain>
    </source>
</reference>
<protein>
    <submittedName>
        <fullName evidence="2">Uncharacterized protein</fullName>
    </submittedName>
</protein>
<gene>
    <name evidence="2" type="ORF">THSYN_14515</name>
</gene>
<dbReference type="RefSeq" id="WP_100919786.1">
    <property type="nucleotide sequence ID" value="NZ_CP020370.1"/>
</dbReference>
<accession>A0A2K8U8X3</accession>